<name>A0A6A3D5H7_HIBSY</name>
<keyword evidence="5 8" id="KW-1133">Transmembrane helix</keyword>
<evidence type="ECO:0000313" key="10">
    <source>
        <dbReference type="Proteomes" id="UP000436088"/>
    </source>
</evidence>
<keyword evidence="9" id="KW-0808">Transferase</keyword>
<evidence type="ECO:0000256" key="8">
    <source>
        <dbReference type="SAM" id="Phobius"/>
    </source>
</evidence>
<feature type="transmembrane region" description="Helical" evidence="8">
    <location>
        <begin position="68"/>
        <end position="85"/>
    </location>
</feature>
<sequence>MGGEGGGGGGEEQGSFMFTPTWIIASVCFVIIALSYAMERSLHHLGDVLKKKKQKPLYEALLKVKEELMLLGFISLLLTVFQSAISKMCMPREMHNDMLPCKFHDDDDEPPELEHGSTVHGGARHLLRAGPLNAVEYCGAKVIYPNKMAFTRIHA</sequence>
<dbReference type="Proteomes" id="UP000436088">
    <property type="component" value="Unassembled WGS sequence"/>
</dbReference>
<keyword evidence="3 8" id="KW-0812">Transmembrane</keyword>
<evidence type="ECO:0000313" key="9">
    <source>
        <dbReference type="EMBL" id="KAE8734611.1"/>
    </source>
</evidence>
<dbReference type="GO" id="GO:0006952">
    <property type="term" value="P:defense response"/>
    <property type="evidence" value="ECO:0007669"/>
    <property type="project" value="UniProtKB-KW"/>
</dbReference>
<evidence type="ECO:0000256" key="5">
    <source>
        <dbReference type="ARBA" id="ARBA00022989"/>
    </source>
</evidence>
<dbReference type="AlphaFoldDB" id="A0A6A3D5H7"/>
<comment type="subcellular location">
    <subcellularLocation>
        <location evidence="1">Membrane</location>
        <topology evidence="1">Multi-pass membrane protein</topology>
    </subcellularLocation>
</comment>
<dbReference type="PANTHER" id="PTHR31942">
    <property type="entry name" value="MLO-LIKE PROTEIN 1"/>
    <property type="match status" value="1"/>
</dbReference>
<keyword evidence="4" id="KW-0611">Plant defense</keyword>
<evidence type="ECO:0000256" key="6">
    <source>
        <dbReference type="ARBA" id="ARBA00023136"/>
    </source>
</evidence>
<comment type="caution">
    <text evidence="9">The sequence shown here is derived from an EMBL/GenBank/DDBJ whole genome shotgun (WGS) entry which is preliminary data.</text>
</comment>
<dbReference type="PANTHER" id="PTHR31942:SF52">
    <property type="entry name" value="MLO-LIKE PROTEIN 1"/>
    <property type="match status" value="1"/>
</dbReference>
<evidence type="ECO:0000256" key="3">
    <source>
        <dbReference type="ARBA" id="ARBA00022692"/>
    </source>
</evidence>
<reference evidence="9" key="1">
    <citation type="submission" date="2019-09" db="EMBL/GenBank/DDBJ databases">
        <title>Draft genome information of white flower Hibiscus syriacus.</title>
        <authorList>
            <person name="Kim Y.-M."/>
        </authorList>
    </citation>
    <scope>NUCLEOTIDE SEQUENCE [LARGE SCALE GENOMIC DNA]</scope>
    <source>
        <strain evidence="9">YM2019G1</strain>
    </source>
</reference>
<evidence type="ECO:0000256" key="2">
    <source>
        <dbReference type="ARBA" id="ARBA00006574"/>
    </source>
</evidence>
<dbReference type="InterPro" id="IPR004326">
    <property type="entry name" value="Mlo"/>
</dbReference>
<organism evidence="9 10">
    <name type="scientific">Hibiscus syriacus</name>
    <name type="common">Rose of Sharon</name>
    <dbReference type="NCBI Taxonomy" id="106335"/>
    <lineage>
        <taxon>Eukaryota</taxon>
        <taxon>Viridiplantae</taxon>
        <taxon>Streptophyta</taxon>
        <taxon>Embryophyta</taxon>
        <taxon>Tracheophyta</taxon>
        <taxon>Spermatophyta</taxon>
        <taxon>Magnoliopsida</taxon>
        <taxon>eudicotyledons</taxon>
        <taxon>Gunneridae</taxon>
        <taxon>Pentapetalae</taxon>
        <taxon>rosids</taxon>
        <taxon>malvids</taxon>
        <taxon>Malvales</taxon>
        <taxon>Malvaceae</taxon>
        <taxon>Malvoideae</taxon>
        <taxon>Hibiscus</taxon>
    </lineage>
</organism>
<evidence type="ECO:0000256" key="1">
    <source>
        <dbReference type="ARBA" id="ARBA00004141"/>
    </source>
</evidence>
<accession>A0A6A3D5H7</accession>
<keyword evidence="10" id="KW-1185">Reference proteome</keyword>
<keyword evidence="9" id="KW-0548">Nucleotidyltransferase</keyword>
<gene>
    <name evidence="9" type="ORF">F3Y22_tig00000738pilonHSYRG00057</name>
</gene>
<dbReference type="EMBL" id="VEPZ02000065">
    <property type="protein sequence ID" value="KAE8734611.1"/>
    <property type="molecule type" value="Genomic_DNA"/>
</dbReference>
<protein>
    <submittedName>
        <fullName evidence="9">Utp-glucose-1-phosphate uridylyltransferase</fullName>
    </submittedName>
</protein>
<evidence type="ECO:0000256" key="4">
    <source>
        <dbReference type="ARBA" id="ARBA00022821"/>
    </source>
</evidence>
<keyword evidence="7" id="KW-0568">Pathogenesis-related protein</keyword>
<dbReference type="GO" id="GO:0016020">
    <property type="term" value="C:membrane"/>
    <property type="evidence" value="ECO:0007669"/>
    <property type="project" value="UniProtKB-SubCell"/>
</dbReference>
<comment type="similarity">
    <text evidence="2">Belongs to the MLO family.</text>
</comment>
<evidence type="ECO:0000256" key="7">
    <source>
        <dbReference type="ARBA" id="ARBA00023265"/>
    </source>
</evidence>
<keyword evidence="6 8" id="KW-0472">Membrane</keyword>
<dbReference type="GO" id="GO:0016779">
    <property type="term" value="F:nucleotidyltransferase activity"/>
    <property type="evidence" value="ECO:0007669"/>
    <property type="project" value="UniProtKB-KW"/>
</dbReference>
<dbReference type="Pfam" id="PF03094">
    <property type="entry name" value="Mlo"/>
    <property type="match status" value="1"/>
</dbReference>
<feature type="transmembrane region" description="Helical" evidence="8">
    <location>
        <begin position="21"/>
        <end position="38"/>
    </location>
</feature>
<proteinExistence type="inferred from homology"/>